<proteinExistence type="predicted"/>
<gene>
    <name evidence="3" type="ORF">ACFSDX_18260</name>
</gene>
<dbReference type="Gene3D" id="3.50.30.30">
    <property type="match status" value="1"/>
</dbReference>
<accession>A0ABW4QXQ3</accession>
<dbReference type="PANTHER" id="PTHR12147">
    <property type="entry name" value="METALLOPEPTIDASE M28 FAMILY MEMBER"/>
    <property type="match status" value="1"/>
</dbReference>
<dbReference type="InterPro" id="IPR007484">
    <property type="entry name" value="Peptidase_M28"/>
</dbReference>
<organism evidence="3 4">
    <name type="scientific">Hymenobacter bucti</name>
    <dbReference type="NCBI Taxonomy" id="1844114"/>
    <lineage>
        <taxon>Bacteria</taxon>
        <taxon>Pseudomonadati</taxon>
        <taxon>Bacteroidota</taxon>
        <taxon>Cytophagia</taxon>
        <taxon>Cytophagales</taxon>
        <taxon>Hymenobacteraceae</taxon>
        <taxon>Hymenobacter</taxon>
    </lineage>
</organism>
<evidence type="ECO:0000313" key="4">
    <source>
        <dbReference type="Proteomes" id="UP001597197"/>
    </source>
</evidence>
<feature type="chain" id="PRO_5045536788" evidence="1">
    <location>
        <begin position="20"/>
        <end position="494"/>
    </location>
</feature>
<sequence length="494" mass="54242">MKYTLSLLAALSLPLAAQAQRKPAPAASTTTDARAAIREADIKRDLYALAADHYRGREGGTLDELRASAWLAEQARAIGAQPAGDDGTYFQFFEIQRLRLAKSSQLSIGSHQLRVNHDAIVFAPVAANVNAPLVWVGTGTAAELAKVDVKGKAVALQFSGEVPPGLSFRRFQMATMRDRSAELFKAGAVAVAWVGDTRAQAVFEHWGHTYERGRYDLPGGPNLKVAASAPIIWLPASALSWAQQPGQQLLANLQVETFKYPSVNVLATIPGTDAQLKSQYVLFGTHQDHDGVREAVAGDSIYNGADDNATGCSAVLAIMRAFKQKPGRRSALFAFQGAEERGLLGSRYYSAHPLVGEKNIVAVLNAEMMGRNAPDSASLLGRQRPHRNSLDLVTTALAANQRGPQFKLDTLWDRADHPEGWFFRSDNLPYARLGIPALSYTTVLHPDYHTPRDERERINYPKLTKMTLWMYLTGWAVVNRQDPPARDKDFKLER</sequence>
<dbReference type="Proteomes" id="UP001597197">
    <property type="component" value="Unassembled WGS sequence"/>
</dbReference>
<protein>
    <submittedName>
        <fullName evidence="3">M28 family peptidase</fullName>
    </submittedName>
</protein>
<feature type="domain" description="Peptidase M28" evidence="2">
    <location>
        <begin position="264"/>
        <end position="467"/>
    </location>
</feature>
<dbReference type="InterPro" id="IPR045175">
    <property type="entry name" value="M28_fam"/>
</dbReference>
<evidence type="ECO:0000313" key="3">
    <source>
        <dbReference type="EMBL" id="MFD1874394.1"/>
    </source>
</evidence>
<dbReference type="Pfam" id="PF04389">
    <property type="entry name" value="Peptidase_M28"/>
    <property type="match status" value="1"/>
</dbReference>
<dbReference type="SUPFAM" id="SSF53187">
    <property type="entry name" value="Zn-dependent exopeptidases"/>
    <property type="match status" value="1"/>
</dbReference>
<name>A0ABW4QXQ3_9BACT</name>
<keyword evidence="1" id="KW-0732">Signal</keyword>
<keyword evidence="4" id="KW-1185">Reference proteome</keyword>
<reference evidence="4" key="1">
    <citation type="journal article" date="2019" name="Int. J. Syst. Evol. Microbiol.">
        <title>The Global Catalogue of Microorganisms (GCM) 10K type strain sequencing project: providing services to taxonomists for standard genome sequencing and annotation.</title>
        <authorList>
            <consortium name="The Broad Institute Genomics Platform"/>
            <consortium name="The Broad Institute Genome Sequencing Center for Infectious Disease"/>
            <person name="Wu L."/>
            <person name="Ma J."/>
        </authorList>
    </citation>
    <scope>NUCLEOTIDE SEQUENCE [LARGE SCALE GENOMIC DNA]</scope>
    <source>
        <strain evidence="4">CGMCC 1.15795</strain>
    </source>
</reference>
<comment type="caution">
    <text evidence="3">The sequence shown here is derived from an EMBL/GenBank/DDBJ whole genome shotgun (WGS) entry which is preliminary data.</text>
</comment>
<dbReference type="RefSeq" id="WP_382316153.1">
    <property type="nucleotide sequence ID" value="NZ_JBHUFD010000006.1"/>
</dbReference>
<dbReference type="EMBL" id="JBHUFD010000006">
    <property type="protein sequence ID" value="MFD1874394.1"/>
    <property type="molecule type" value="Genomic_DNA"/>
</dbReference>
<feature type="signal peptide" evidence="1">
    <location>
        <begin position="1"/>
        <end position="19"/>
    </location>
</feature>
<evidence type="ECO:0000259" key="2">
    <source>
        <dbReference type="Pfam" id="PF04389"/>
    </source>
</evidence>
<dbReference type="Gene3D" id="3.40.630.10">
    <property type="entry name" value="Zn peptidases"/>
    <property type="match status" value="1"/>
</dbReference>
<evidence type="ECO:0000256" key="1">
    <source>
        <dbReference type="SAM" id="SignalP"/>
    </source>
</evidence>
<dbReference type="PANTHER" id="PTHR12147:SF26">
    <property type="entry name" value="PEPTIDASE M28 DOMAIN-CONTAINING PROTEIN"/>
    <property type="match status" value="1"/>
</dbReference>